<dbReference type="HOGENOM" id="CLU_2081377_0_0_5"/>
<dbReference type="AlphaFoldDB" id="Q0FYW9"/>
<reference evidence="1 2" key="1">
    <citation type="journal article" date="2010" name="J. Bacteriol.">
        <title>Genome sequence of Fulvimarina pelagi HTCC2506T, a Mn(II)-oxidizing alphaproteobacterium possessing an aerobic anoxygenic photosynthetic gene cluster and Xanthorhodopsin.</title>
        <authorList>
            <person name="Kang I."/>
            <person name="Oh H.M."/>
            <person name="Lim S.I."/>
            <person name="Ferriera S."/>
            <person name="Giovannoni S.J."/>
            <person name="Cho J.C."/>
        </authorList>
    </citation>
    <scope>NUCLEOTIDE SEQUENCE [LARGE SCALE GENOMIC DNA]</scope>
    <source>
        <strain evidence="1 2">HTCC2506</strain>
    </source>
</reference>
<name>Q0FYW9_9HYPH</name>
<protein>
    <submittedName>
        <fullName evidence="1">Uncharacterized protein</fullName>
    </submittedName>
</protein>
<comment type="caution">
    <text evidence="1">The sequence shown here is derived from an EMBL/GenBank/DDBJ whole genome shotgun (WGS) entry which is preliminary data.</text>
</comment>
<sequence>MTRAAKPSRLEQPLLELMRCHKRKLDGVADGILTLGMPDICEMAKSVGTMQELLEEQERQERPSLTTADWLGRAELQINELRRLAARGGLDGVTLQRSIDAAMTQLVAARAAAGRRP</sequence>
<dbReference type="STRING" id="217511.GCA_001463845_01050"/>
<organism evidence="1 2">
    <name type="scientific">Fulvimarina pelagi HTCC2506</name>
    <dbReference type="NCBI Taxonomy" id="314231"/>
    <lineage>
        <taxon>Bacteria</taxon>
        <taxon>Pseudomonadati</taxon>
        <taxon>Pseudomonadota</taxon>
        <taxon>Alphaproteobacteria</taxon>
        <taxon>Hyphomicrobiales</taxon>
        <taxon>Aurantimonadaceae</taxon>
        <taxon>Fulvimarina</taxon>
    </lineage>
</organism>
<dbReference type="EMBL" id="AATP01000009">
    <property type="protein sequence ID" value="EAU40189.1"/>
    <property type="molecule type" value="Genomic_DNA"/>
</dbReference>
<keyword evidence="2" id="KW-1185">Reference proteome</keyword>
<proteinExistence type="predicted"/>
<gene>
    <name evidence="1" type="ORF">FP2506_11552</name>
</gene>
<dbReference type="Proteomes" id="UP000004310">
    <property type="component" value="Unassembled WGS sequence"/>
</dbReference>
<accession>Q0FYW9</accession>
<evidence type="ECO:0000313" key="1">
    <source>
        <dbReference type="EMBL" id="EAU40189.1"/>
    </source>
</evidence>
<evidence type="ECO:0000313" key="2">
    <source>
        <dbReference type="Proteomes" id="UP000004310"/>
    </source>
</evidence>